<evidence type="ECO:0000256" key="13">
    <source>
        <dbReference type="ARBA" id="ARBA00022989"/>
    </source>
</evidence>
<dbReference type="GO" id="GO:0005524">
    <property type="term" value="F:ATP binding"/>
    <property type="evidence" value="ECO:0007669"/>
    <property type="project" value="UniProtKB-UniRule"/>
</dbReference>
<comment type="similarity">
    <text evidence="3">In the C-terminal section; belongs to the protein kinase superfamily. Ser/Thr protein kinase family.</text>
</comment>
<dbReference type="InterPro" id="IPR000719">
    <property type="entry name" value="Prot_kinase_dom"/>
</dbReference>
<dbReference type="Pfam" id="PF00139">
    <property type="entry name" value="Lectin_legB"/>
    <property type="match status" value="1"/>
</dbReference>
<keyword evidence="6" id="KW-0808">Transferase</keyword>
<dbReference type="PROSITE" id="PS00107">
    <property type="entry name" value="PROTEIN_KINASE_ATP"/>
    <property type="match status" value="1"/>
</dbReference>
<dbReference type="PROSITE" id="PS00108">
    <property type="entry name" value="PROTEIN_KINASE_ST"/>
    <property type="match status" value="1"/>
</dbReference>
<dbReference type="SMART" id="SM00220">
    <property type="entry name" value="S_TKc"/>
    <property type="match status" value="1"/>
</dbReference>
<evidence type="ECO:0000256" key="2">
    <source>
        <dbReference type="ARBA" id="ARBA00008536"/>
    </source>
</evidence>
<feature type="transmembrane region" description="Helical" evidence="18">
    <location>
        <begin position="360"/>
        <end position="382"/>
    </location>
</feature>
<dbReference type="FunFam" id="1.10.510.10:FF:001023">
    <property type="entry name" value="Os07g0541700 protein"/>
    <property type="match status" value="1"/>
</dbReference>
<evidence type="ECO:0000256" key="12">
    <source>
        <dbReference type="ARBA" id="ARBA00022840"/>
    </source>
</evidence>
<keyword evidence="8" id="KW-0732">Signal</keyword>
<keyword evidence="5" id="KW-0723">Serine/threonine-protein kinase</keyword>
<name>A0A816JSN5_BRANA</name>
<dbReference type="AlphaFoldDB" id="A0A816JSN5"/>
<evidence type="ECO:0000256" key="15">
    <source>
        <dbReference type="ARBA" id="ARBA00047899"/>
    </source>
</evidence>
<evidence type="ECO:0000256" key="7">
    <source>
        <dbReference type="ARBA" id="ARBA00022692"/>
    </source>
</evidence>
<feature type="transmembrane region" description="Helical" evidence="18">
    <location>
        <begin position="488"/>
        <end position="511"/>
    </location>
</feature>
<dbReference type="SUPFAM" id="SSF56112">
    <property type="entry name" value="Protein kinase-like (PK-like)"/>
    <property type="match status" value="1"/>
</dbReference>
<comment type="subcellular location">
    <subcellularLocation>
        <location evidence="1">Membrane</location>
        <topology evidence="1">Single-pass membrane protein</topology>
    </subcellularLocation>
</comment>
<evidence type="ECO:0000259" key="19">
    <source>
        <dbReference type="PROSITE" id="PS50011"/>
    </source>
</evidence>
<evidence type="ECO:0000256" key="4">
    <source>
        <dbReference type="ARBA" id="ARBA00012513"/>
    </source>
</evidence>
<organism evidence="20">
    <name type="scientific">Brassica napus</name>
    <name type="common">Rape</name>
    <dbReference type="NCBI Taxonomy" id="3708"/>
    <lineage>
        <taxon>Eukaryota</taxon>
        <taxon>Viridiplantae</taxon>
        <taxon>Streptophyta</taxon>
        <taxon>Embryophyta</taxon>
        <taxon>Tracheophyta</taxon>
        <taxon>Spermatophyta</taxon>
        <taxon>Magnoliopsida</taxon>
        <taxon>eudicotyledons</taxon>
        <taxon>Gunneridae</taxon>
        <taxon>Pentapetalae</taxon>
        <taxon>rosids</taxon>
        <taxon>malvids</taxon>
        <taxon>Brassicales</taxon>
        <taxon>Brassicaceae</taxon>
        <taxon>Brassiceae</taxon>
        <taxon>Brassica</taxon>
    </lineage>
</organism>
<accession>A0A816JSN5</accession>
<dbReference type="GO" id="GO:0030246">
    <property type="term" value="F:carbohydrate binding"/>
    <property type="evidence" value="ECO:0007669"/>
    <property type="project" value="UniProtKB-KW"/>
</dbReference>
<dbReference type="InterPro" id="IPR017441">
    <property type="entry name" value="Protein_kinase_ATP_BS"/>
</dbReference>
<evidence type="ECO:0000256" key="14">
    <source>
        <dbReference type="ARBA" id="ARBA00023136"/>
    </source>
</evidence>
<dbReference type="Pfam" id="PF14288">
    <property type="entry name" value="FKS1_dom1"/>
    <property type="match status" value="1"/>
</dbReference>
<dbReference type="Gene3D" id="3.30.200.20">
    <property type="entry name" value="Phosphorylase Kinase, domain 1"/>
    <property type="match status" value="1"/>
</dbReference>
<dbReference type="Proteomes" id="UP001295469">
    <property type="component" value="Chromosome C02"/>
</dbReference>
<dbReference type="InterPro" id="IPR011009">
    <property type="entry name" value="Kinase-like_dom_sf"/>
</dbReference>
<evidence type="ECO:0000256" key="11">
    <source>
        <dbReference type="ARBA" id="ARBA00022777"/>
    </source>
</evidence>
<keyword evidence="9" id="KW-0430">Lectin</keyword>
<proteinExistence type="inferred from homology"/>
<comment type="similarity">
    <text evidence="2">In the N-terminal section; belongs to the leguminous lectin family.</text>
</comment>
<comment type="catalytic activity">
    <reaction evidence="16">
        <text>L-seryl-[protein] + ATP = O-phospho-L-seryl-[protein] + ADP + H(+)</text>
        <dbReference type="Rhea" id="RHEA:17989"/>
        <dbReference type="Rhea" id="RHEA-COMP:9863"/>
        <dbReference type="Rhea" id="RHEA-COMP:11604"/>
        <dbReference type="ChEBI" id="CHEBI:15378"/>
        <dbReference type="ChEBI" id="CHEBI:29999"/>
        <dbReference type="ChEBI" id="CHEBI:30616"/>
        <dbReference type="ChEBI" id="CHEBI:83421"/>
        <dbReference type="ChEBI" id="CHEBI:456216"/>
        <dbReference type="EC" id="2.7.11.1"/>
    </reaction>
</comment>
<protein>
    <recommendedName>
        <fullName evidence="4">non-specific serine/threonine protein kinase</fullName>
        <ecNumber evidence="4">2.7.11.1</ecNumber>
    </recommendedName>
</protein>
<feature type="transmembrane region" description="Helical" evidence="18">
    <location>
        <begin position="47"/>
        <end position="65"/>
    </location>
</feature>
<feature type="domain" description="Protein kinase" evidence="19">
    <location>
        <begin position="613"/>
        <end position="805"/>
    </location>
</feature>
<evidence type="ECO:0000256" key="17">
    <source>
        <dbReference type="PROSITE-ProRule" id="PRU10141"/>
    </source>
</evidence>
<keyword evidence="7 18" id="KW-0812">Transmembrane</keyword>
<dbReference type="InterPro" id="IPR001220">
    <property type="entry name" value="Legume_lectin_dom"/>
</dbReference>
<evidence type="ECO:0000256" key="16">
    <source>
        <dbReference type="ARBA" id="ARBA00048679"/>
    </source>
</evidence>
<feature type="transmembrane region" description="Helical" evidence="18">
    <location>
        <begin position="439"/>
        <end position="467"/>
    </location>
</feature>
<dbReference type="InterPro" id="IPR013320">
    <property type="entry name" value="ConA-like_dom_sf"/>
</dbReference>
<dbReference type="FunFam" id="3.30.200.20:FF:000644">
    <property type="entry name" value="Suppressor of npr1-1 constitutive 4"/>
    <property type="match status" value="1"/>
</dbReference>
<gene>
    <name evidence="20" type="ORF">DARMORV10_C02P22230.1</name>
</gene>
<evidence type="ECO:0000313" key="20">
    <source>
        <dbReference type="EMBL" id="CAF1901758.1"/>
    </source>
</evidence>
<evidence type="ECO:0000256" key="6">
    <source>
        <dbReference type="ARBA" id="ARBA00022679"/>
    </source>
</evidence>
<dbReference type="InterPro" id="IPR026899">
    <property type="entry name" value="FKS1-like_dom1"/>
</dbReference>
<feature type="binding site" evidence="17">
    <location>
        <position position="641"/>
    </location>
    <ligand>
        <name>ATP</name>
        <dbReference type="ChEBI" id="CHEBI:30616"/>
    </ligand>
</feature>
<dbReference type="SMART" id="SM01205">
    <property type="entry name" value="FKS1_dom1"/>
    <property type="match status" value="1"/>
</dbReference>
<dbReference type="GO" id="GO:0016020">
    <property type="term" value="C:membrane"/>
    <property type="evidence" value="ECO:0007669"/>
    <property type="project" value="UniProtKB-SubCell"/>
</dbReference>
<sequence length="805" mass="92312">MKSLIKKAMRIEKLFPFIFGLSRIKPLDPLLLNSNQRQNTHFSRMNYPFSFCLILFAIFSSFSHLPGVSSVKRTLDSNPAQSTKTPPTTDFTFEGFSKNKSEIQTEGAAIITPDGLLRLTDRNLNVTGTAFYRKPILLRYKPLHLNPGSSPNRKLSLTKLQLRPQNPPSLKDETKRLSFLQEKKMYMANLQKLLLKTKRYLGNADARRDNVRNQREHLVCLLADNHIRLTPRPEFLNKQWSFVLINVSMHLDDRAIDAVKTKFFKNYKNWCKFLGRKHILSIVTGKNIKPSYGGDDEAFLLKSKNATGKAAHSDWSNYDDLYEYFWSPDCFYLGWPMRDDGDLSPVSSLQQLFYASSREITITLFLPSILGILDIILNFSGFHRWKFTEILRNILKIAVSLAWCVVLPLCNAQSNSSAPGMLKQWISFLPRDVKGVPPLHILAVALCLLPNVLTAIMFIFPMLRRWIENSDWNIIRLHVWWSQKSSELCYVLCFIYCSANGINYLSIFYIFKLHCMIVSRGYLLAQFSSSNMTEPPQTSPAILFDVCNKRQDYIYKSSCVHGSYLIVSSLVLLGVVAFFMRKRKTSNAQRRKNLKALTPLKHYRYREVKRFTNSFACVVGKGGFATVYKGNLPDGRKVAVKVLKDTKSNGEEDFINEVVSMSQTSHVNIVSLVGFCYEGSKRMIVYEFLENGSLDQFISKRASSVAEWRRRLYEILLGVARGLEYLHYGCKTRIVHFDIKPQNVLLDSNLCPKVSDFGLAKLCEKKESIMSLLDTRETIGYIAPEMISRVYGGVSHNSIYFPDWI</sequence>
<evidence type="ECO:0000256" key="10">
    <source>
        <dbReference type="ARBA" id="ARBA00022741"/>
    </source>
</evidence>
<dbReference type="InterPro" id="IPR001245">
    <property type="entry name" value="Ser-Thr/Tyr_kinase_cat_dom"/>
</dbReference>
<evidence type="ECO:0000256" key="8">
    <source>
        <dbReference type="ARBA" id="ARBA00022729"/>
    </source>
</evidence>
<evidence type="ECO:0000256" key="1">
    <source>
        <dbReference type="ARBA" id="ARBA00004167"/>
    </source>
</evidence>
<dbReference type="EMBL" id="HG994366">
    <property type="protein sequence ID" value="CAF1901758.1"/>
    <property type="molecule type" value="Genomic_DNA"/>
</dbReference>
<keyword evidence="14 18" id="KW-0472">Membrane</keyword>
<dbReference type="Gene3D" id="1.10.510.10">
    <property type="entry name" value="Transferase(Phosphotransferase) domain 1"/>
    <property type="match status" value="1"/>
</dbReference>
<reference evidence="20" key="1">
    <citation type="submission" date="2021-01" db="EMBL/GenBank/DDBJ databases">
        <authorList>
            <consortium name="Genoscope - CEA"/>
            <person name="William W."/>
        </authorList>
    </citation>
    <scope>NUCLEOTIDE SEQUENCE</scope>
</reference>
<dbReference type="InterPro" id="IPR008271">
    <property type="entry name" value="Ser/Thr_kinase_AS"/>
</dbReference>
<keyword evidence="10 17" id="KW-0547">Nucleotide-binding</keyword>
<evidence type="ECO:0000256" key="9">
    <source>
        <dbReference type="ARBA" id="ARBA00022734"/>
    </source>
</evidence>
<evidence type="ECO:0000256" key="3">
    <source>
        <dbReference type="ARBA" id="ARBA00010217"/>
    </source>
</evidence>
<keyword evidence="11" id="KW-0418">Kinase</keyword>
<feature type="transmembrane region" description="Helical" evidence="18">
    <location>
        <begin position="562"/>
        <end position="580"/>
    </location>
</feature>
<comment type="catalytic activity">
    <reaction evidence="15">
        <text>L-threonyl-[protein] + ATP = O-phospho-L-threonyl-[protein] + ADP + H(+)</text>
        <dbReference type="Rhea" id="RHEA:46608"/>
        <dbReference type="Rhea" id="RHEA-COMP:11060"/>
        <dbReference type="Rhea" id="RHEA-COMP:11605"/>
        <dbReference type="ChEBI" id="CHEBI:15378"/>
        <dbReference type="ChEBI" id="CHEBI:30013"/>
        <dbReference type="ChEBI" id="CHEBI:30616"/>
        <dbReference type="ChEBI" id="CHEBI:61977"/>
        <dbReference type="ChEBI" id="CHEBI:456216"/>
        <dbReference type="EC" id="2.7.11.1"/>
    </reaction>
</comment>
<dbReference type="PANTHER" id="PTHR47974">
    <property type="entry name" value="OS07G0415500 PROTEIN"/>
    <property type="match status" value="1"/>
</dbReference>
<dbReference type="Gene3D" id="2.60.120.200">
    <property type="match status" value="1"/>
</dbReference>
<keyword evidence="13 18" id="KW-1133">Transmembrane helix</keyword>
<dbReference type="GO" id="GO:0004674">
    <property type="term" value="F:protein serine/threonine kinase activity"/>
    <property type="evidence" value="ECO:0007669"/>
    <property type="project" value="UniProtKB-KW"/>
</dbReference>
<evidence type="ECO:0000256" key="18">
    <source>
        <dbReference type="SAM" id="Phobius"/>
    </source>
</evidence>
<dbReference type="PANTHER" id="PTHR47974:SF24">
    <property type="entry name" value="RECEPTOR-LIKE SERINE_THREONINE-PROTEIN KINASE"/>
    <property type="match status" value="1"/>
</dbReference>
<dbReference type="PROSITE" id="PS50011">
    <property type="entry name" value="PROTEIN_KINASE_DOM"/>
    <property type="match status" value="1"/>
</dbReference>
<keyword evidence="12 17" id="KW-0067">ATP-binding</keyword>
<evidence type="ECO:0000256" key="5">
    <source>
        <dbReference type="ARBA" id="ARBA00022527"/>
    </source>
</evidence>
<dbReference type="SUPFAM" id="SSF49899">
    <property type="entry name" value="Concanavalin A-like lectins/glucanases"/>
    <property type="match status" value="1"/>
</dbReference>
<dbReference type="EC" id="2.7.11.1" evidence="4"/>
<dbReference type="Pfam" id="PF07714">
    <property type="entry name" value="PK_Tyr_Ser-Thr"/>
    <property type="match status" value="1"/>
</dbReference>